<organism evidence="4 5">
    <name type="scientific">Lampropedia cohaerens</name>
    <dbReference type="NCBI Taxonomy" id="1610491"/>
    <lineage>
        <taxon>Bacteria</taxon>
        <taxon>Pseudomonadati</taxon>
        <taxon>Pseudomonadota</taxon>
        <taxon>Betaproteobacteria</taxon>
        <taxon>Burkholderiales</taxon>
        <taxon>Comamonadaceae</taxon>
        <taxon>Lampropedia</taxon>
    </lineage>
</organism>
<dbReference type="InterPro" id="IPR005835">
    <property type="entry name" value="NTP_transferase_dom"/>
</dbReference>
<name>A0A0U1PWF8_9BURK</name>
<feature type="domain" description="Nucleotidyl transferase" evidence="3">
    <location>
        <begin position="10"/>
        <end position="142"/>
    </location>
</feature>
<evidence type="ECO:0000259" key="3">
    <source>
        <dbReference type="Pfam" id="PF00483"/>
    </source>
</evidence>
<accession>A0A0U1PWF8</accession>
<proteinExistence type="predicted"/>
<keyword evidence="2" id="KW-0548">Nucleotidyltransferase</keyword>
<evidence type="ECO:0000256" key="1">
    <source>
        <dbReference type="ARBA" id="ARBA00022679"/>
    </source>
</evidence>
<keyword evidence="1 4" id="KW-0808">Transferase</keyword>
<dbReference type="CDD" id="cd06422">
    <property type="entry name" value="NTP_transferase_like_1"/>
    <property type="match status" value="1"/>
</dbReference>
<dbReference type="Proteomes" id="UP000050580">
    <property type="component" value="Unassembled WGS sequence"/>
</dbReference>
<dbReference type="EMBL" id="LBNQ01000041">
    <property type="protein sequence ID" value="KKW66873.1"/>
    <property type="molecule type" value="Genomic_DNA"/>
</dbReference>
<dbReference type="PANTHER" id="PTHR43584:SF8">
    <property type="entry name" value="N-ACETYLMURAMATE ALPHA-1-PHOSPHATE URIDYLYLTRANSFERASE"/>
    <property type="match status" value="1"/>
</dbReference>
<dbReference type="RefSeq" id="WP_046742847.1">
    <property type="nucleotide sequence ID" value="NZ_LBNQ01000041.1"/>
</dbReference>
<dbReference type="PANTHER" id="PTHR43584">
    <property type="entry name" value="NUCLEOTIDYL TRANSFERASE"/>
    <property type="match status" value="1"/>
</dbReference>
<dbReference type="AlphaFoldDB" id="A0A0U1PWF8"/>
<evidence type="ECO:0000313" key="5">
    <source>
        <dbReference type="Proteomes" id="UP000050580"/>
    </source>
</evidence>
<dbReference type="SUPFAM" id="SSF53448">
    <property type="entry name" value="Nucleotide-diphospho-sugar transferases"/>
    <property type="match status" value="1"/>
</dbReference>
<dbReference type="InterPro" id="IPR050065">
    <property type="entry name" value="GlmU-like"/>
</dbReference>
<protein>
    <submittedName>
        <fullName evidence="4">Nucleotidyltransferase</fullName>
    </submittedName>
</protein>
<dbReference type="Gene3D" id="3.90.550.10">
    <property type="entry name" value="Spore Coat Polysaccharide Biosynthesis Protein SpsA, Chain A"/>
    <property type="match status" value="1"/>
</dbReference>
<comment type="caution">
    <text evidence="4">The sequence shown here is derived from an EMBL/GenBank/DDBJ whole genome shotgun (WGS) entry which is preliminary data.</text>
</comment>
<dbReference type="InterPro" id="IPR029044">
    <property type="entry name" value="Nucleotide-diphossugar_trans"/>
</dbReference>
<dbReference type="Pfam" id="PF00483">
    <property type="entry name" value="NTP_transferase"/>
    <property type="match status" value="1"/>
</dbReference>
<dbReference type="GO" id="GO:0016779">
    <property type="term" value="F:nucleotidyltransferase activity"/>
    <property type="evidence" value="ECO:0007669"/>
    <property type="project" value="UniProtKB-KW"/>
</dbReference>
<keyword evidence="5" id="KW-1185">Reference proteome</keyword>
<evidence type="ECO:0000256" key="2">
    <source>
        <dbReference type="ARBA" id="ARBA00022695"/>
    </source>
</evidence>
<reference evidence="4 5" key="1">
    <citation type="submission" date="2015-05" db="EMBL/GenBank/DDBJ databases">
        <title>Draft genome sequence of Lampropedia sp. CT6, isolated from the microbial mat of a hot water spring, located at Manikaran, India.</title>
        <authorList>
            <person name="Tripathi C."/>
            <person name="Rani P."/>
            <person name="Mahato N.K."/>
            <person name="Lal R."/>
        </authorList>
    </citation>
    <scope>NUCLEOTIDE SEQUENCE [LARGE SCALE GENOMIC DNA]</scope>
    <source>
        <strain evidence="4 5">CT6</strain>
    </source>
</reference>
<dbReference type="STRING" id="1610491.AAV94_14230"/>
<evidence type="ECO:0000313" key="4">
    <source>
        <dbReference type="EMBL" id="KKW66873.1"/>
    </source>
</evidence>
<sequence>MSTISRKAQAMILAAGRGQRMRPLTDHTPKPLLPVRGQPLITWHLAAMARAGLQRVVINTGWLGAQIPAALGSTYSCADCSAALAIHYSREDLDFGNGIETAGGIARALPLLEEAFWLVAGDVHAPTFVFDEKLRARFKASATLAHIWLVPNPPHHPSGDFCLADGLARPKPTSVRDPAALTTYTYSTLALLKSELFTQPWCDLPAGNPQGQSAPLGPLLLRAAAAGRVAASLFTDPWTDVGTPQRLAALQ</sequence>
<gene>
    <name evidence="4" type="ORF">AAV94_14230</name>
</gene>